<dbReference type="NCBIfam" id="TIGR02729">
    <property type="entry name" value="Obg_CgtA"/>
    <property type="match status" value="1"/>
</dbReference>
<dbReference type="GeneTree" id="ENSGT00940000157379"/>
<evidence type="ECO:0000256" key="2">
    <source>
        <dbReference type="ARBA" id="ARBA00022517"/>
    </source>
</evidence>
<evidence type="ECO:0000259" key="5">
    <source>
        <dbReference type="PROSITE" id="PS51710"/>
    </source>
</evidence>
<dbReference type="Gene3D" id="2.70.210.12">
    <property type="entry name" value="GTP1/OBG domain"/>
    <property type="match status" value="1"/>
</dbReference>
<dbReference type="Gene3D" id="3.40.50.300">
    <property type="entry name" value="P-loop containing nucleotide triphosphate hydrolases"/>
    <property type="match status" value="1"/>
</dbReference>
<dbReference type="SUPFAM" id="SSF52540">
    <property type="entry name" value="P-loop containing nucleoside triphosphate hydrolases"/>
    <property type="match status" value="1"/>
</dbReference>
<dbReference type="GO" id="GO:0005525">
    <property type="term" value="F:GTP binding"/>
    <property type="evidence" value="ECO:0007669"/>
    <property type="project" value="UniProtKB-KW"/>
</dbReference>
<keyword evidence="8" id="KW-1185">Reference proteome</keyword>
<evidence type="ECO:0000256" key="4">
    <source>
        <dbReference type="ARBA" id="ARBA00023134"/>
    </source>
</evidence>
<evidence type="ECO:0000256" key="3">
    <source>
        <dbReference type="ARBA" id="ARBA00022741"/>
    </source>
</evidence>
<evidence type="ECO:0000256" key="1">
    <source>
        <dbReference type="ARBA" id="ARBA00007699"/>
    </source>
</evidence>
<feature type="domain" description="Obg" evidence="6">
    <location>
        <begin position="59"/>
        <end position="213"/>
    </location>
</feature>
<dbReference type="PANTHER" id="PTHR11702:SF31">
    <property type="entry name" value="MITOCHONDRIAL RIBOSOME-ASSOCIATED GTPASE 2"/>
    <property type="match status" value="1"/>
</dbReference>
<dbReference type="PRINTS" id="PR00326">
    <property type="entry name" value="GTP1OBG"/>
</dbReference>
<dbReference type="Ensembl" id="ENSEBUT00000018912.1">
    <property type="protein sequence ID" value="ENSEBUP00000018336.1"/>
    <property type="gene ID" value="ENSEBUG00000011426.1"/>
</dbReference>
<evidence type="ECO:0000259" key="6">
    <source>
        <dbReference type="PROSITE" id="PS51883"/>
    </source>
</evidence>
<dbReference type="Pfam" id="PF01926">
    <property type="entry name" value="MMR_HSR1"/>
    <property type="match status" value="1"/>
</dbReference>
<sequence>MASLGRLIGVGCNYLPAAASIKQMPLRLCCKLHGSTQPKMGRIQTVKRKPNLTEKQLSKYFVDEREVLVCGGLGADGACCFHSEPEKERGGPDGGNGGSGGHVIFQVDVNTRSLVGLPSICRAHDGQSGKAANCHGRNGQNFIVKVPAGTFVQENDELVVSLEEHGVQWVAARGGAGGLGNHAFLCNELRAPLSATPGRKGQERHLLLELRVMANAGLVGLPNAGKSTLLGTISKARPAVGAYPFTTLRPHVGVITFQDHSQVSVADLPGIIKDAHLGRGLGLSFLRHIERCKCLLFTIDLSASDPLHQLSQLRTELAKYRPELAHRPQMIIGTKLDMTCARMAAKQLYSCLDQLDSKGSAARITK</sequence>
<dbReference type="InterPro" id="IPR036726">
    <property type="entry name" value="GTP1_OBG_dom_sf"/>
</dbReference>
<dbReference type="InterPro" id="IPR006073">
    <property type="entry name" value="GTP-bd"/>
</dbReference>
<dbReference type="GO" id="GO:0000287">
    <property type="term" value="F:magnesium ion binding"/>
    <property type="evidence" value="ECO:0007669"/>
    <property type="project" value="InterPro"/>
</dbReference>
<dbReference type="CDD" id="cd01898">
    <property type="entry name" value="Obg"/>
    <property type="match status" value="1"/>
</dbReference>
<feature type="domain" description="OBG-type G" evidence="5">
    <location>
        <begin position="214"/>
        <end position="366"/>
    </location>
</feature>
<dbReference type="Proteomes" id="UP000694388">
    <property type="component" value="Unplaced"/>
</dbReference>
<evidence type="ECO:0000313" key="7">
    <source>
        <dbReference type="Ensembl" id="ENSEBUP00000018336.1"/>
    </source>
</evidence>
<evidence type="ECO:0000313" key="8">
    <source>
        <dbReference type="Proteomes" id="UP000694388"/>
    </source>
</evidence>
<dbReference type="NCBIfam" id="NF008956">
    <property type="entry name" value="PRK12299.1"/>
    <property type="match status" value="1"/>
</dbReference>
<dbReference type="InterPro" id="IPR006169">
    <property type="entry name" value="GTP1_OBG_dom"/>
</dbReference>
<dbReference type="InterPro" id="IPR031167">
    <property type="entry name" value="G_OBG"/>
</dbReference>
<dbReference type="SUPFAM" id="SSF82051">
    <property type="entry name" value="Obg GTP-binding protein N-terminal domain"/>
    <property type="match status" value="1"/>
</dbReference>
<organism evidence="7 8">
    <name type="scientific">Eptatretus burgeri</name>
    <name type="common">Inshore hagfish</name>
    <dbReference type="NCBI Taxonomy" id="7764"/>
    <lineage>
        <taxon>Eukaryota</taxon>
        <taxon>Metazoa</taxon>
        <taxon>Chordata</taxon>
        <taxon>Craniata</taxon>
        <taxon>Vertebrata</taxon>
        <taxon>Cyclostomata</taxon>
        <taxon>Myxini</taxon>
        <taxon>Myxiniformes</taxon>
        <taxon>Myxinidae</taxon>
        <taxon>Eptatretinae</taxon>
        <taxon>Eptatretus</taxon>
    </lineage>
</organism>
<keyword evidence="4" id="KW-0342">GTP-binding</keyword>
<name>A0A8C4QQG8_EPTBU</name>
<dbReference type="PROSITE" id="PS51710">
    <property type="entry name" value="G_OBG"/>
    <property type="match status" value="1"/>
</dbReference>
<dbReference type="GO" id="GO:0003924">
    <property type="term" value="F:GTPase activity"/>
    <property type="evidence" value="ECO:0007669"/>
    <property type="project" value="InterPro"/>
</dbReference>
<dbReference type="GO" id="GO:0005739">
    <property type="term" value="C:mitochondrion"/>
    <property type="evidence" value="ECO:0007669"/>
    <property type="project" value="TreeGrafter"/>
</dbReference>
<dbReference type="Pfam" id="PF01018">
    <property type="entry name" value="GTP1_OBG"/>
    <property type="match status" value="1"/>
</dbReference>
<dbReference type="GO" id="GO:0042254">
    <property type="term" value="P:ribosome biogenesis"/>
    <property type="evidence" value="ECO:0007669"/>
    <property type="project" value="UniProtKB-UniRule"/>
</dbReference>
<protein>
    <submittedName>
        <fullName evidence="7">Mitochondrial ribosome-associated GTPase 2</fullName>
    </submittedName>
</protein>
<dbReference type="InterPro" id="IPR027417">
    <property type="entry name" value="P-loop_NTPase"/>
</dbReference>
<proteinExistence type="inferred from homology"/>
<dbReference type="PROSITE" id="PS51883">
    <property type="entry name" value="OBG"/>
    <property type="match status" value="1"/>
</dbReference>
<dbReference type="FunFam" id="2.70.210.12:FF:000001">
    <property type="entry name" value="GTPase Obg"/>
    <property type="match status" value="1"/>
</dbReference>
<reference evidence="7" key="2">
    <citation type="submission" date="2025-09" db="UniProtKB">
        <authorList>
            <consortium name="Ensembl"/>
        </authorList>
    </citation>
    <scope>IDENTIFICATION</scope>
</reference>
<reference evidence="7" key="1">
    <citation type="submission" date="2025-08" db="UniProtKB">
        <authorList>
            <consortium name="Ensembl"/>
        </authorList>
    </citation>
    <scope>IDENTIFICATION</scope>
</reference>
<dbReference type="PANTHER" id="PTHR11702">
    <property type="entry name" value="DEVELOPMENTALLY REGULATED GTP-BINDING PROTEIN-RELATED"/>
    <property type="match status" value="1"/>
</dbReference>
<comment type="similarity">
    <text evidence="1">Belongs to the TRAFAC class OBG-HflX-like GTPase superfamily. OBG GTPase family.</text>
</comment>
<dbReference type="AlphaFoldDB" id="A0A8C4QQG8"/>
<keyword evidence="2" id="KW-0690">Ribosome biogenesis</keyword>
<dbReference type="InterPro" id="IPR014100">
    <property type="entry name" value="GTP-bd_Obg/CgtA"/>
</dbReference>
<dbReference type="InterPro" id="IPR045086">
    <property type="entry name" value="OBG_GTPase"/>
</dbReference>
<keyword evidence="3" id="KW-0547">Nucleotide-binding</keyword>
<accession>A0A8C4QQG8</accession>